<gene>
    <name evidence="2" type="ORF">OSC50_18080</name>
</gene>
<dbReference type="Gene3D" id="3.40.390.10">
    <property type="entry name" value="Collagenase (Catalytic Domain)"/>
    <property type="match status" value="1"/>
</dbReference>
<evidence type="ECO:0000313" key="2">
    <source>
        <dbReference type="EMBL" id="UZW17282.1"/>
    </source>
</evidence>
<dbReference type="EMBL" id="CP112866">
    <property type="protein sequence ID" value="UZW17282.1"/>
    <property type="molecule type" value="Genomic_DNA"/>
</dbReference>
<sequence>MISPTHFTPIYPSITDCSVENAHPSERGARTRRNVGEPAKYWPQNSTLKIALSDYEMNDPYVVAVKNAASQWLPHINLRFEFVSGDTGDVRITQHGNKSGGSSEIGTDAVNRFGDPTMLLPLDHTAANFEYTVIHEFGHMLGALHAHQHPDATISWNLPVLSRQFTQSMLQDNFLKVARSGTYDLLPYDPDSVMHYSTQSGWTTDTVVHSRNAMLSQGDIAWAKKAYPRAPATAE</sequence>
<dbReference type="PANTHER" id="PTHR10127">
    <property type="entry name" value="DISCOIDIN, CUB, EGF, LAMININ , AND ZINC METALLOPROTEASE DOMAIN CONTAINING"/>
    <property type="match status" value="1"/>
</dbReference>
<dbReference type="PRINTS" id="PR00480">
    <property type="entry name" value="ASTACIN"/>
</dbReference>
<dbReference type="PANTHER" id="PTHR10127:SF850">
    <property type="entry name" value="METALLOENDOPEPTIDASE"/>
    <property type="match status" value="1"/>
</dbReference>
<dbReference type="InterPro" id="IPR001506">
    <property type="entry name" value="Peptidase_M12A"/>
</dbReference>
<dbReference type="InterPro" id="IPR024079">
    <property type="entry name" value="MetalloPept_cat_dom_sf"/>
</dbReference>
<reference evidence="2" key="1">
    <citation type="submission" date="2022-11" db="EMBL/GenBank/DDBJ databases">
        <title>Taxonomic description of a new Pseudomonas species.</title>
        <authorList>
            <person name="Tambong J.T."/>
        </authorList>
    </citation>
    <scope>NUCLEOTIDE SEQUENCE</scope>
    <source>
        <strain evidence="2">S1Bt42</strain>
    </source>
</reference>
<feature type="domain" description="Peptidase metallopeptidase" evidence="1">
    <location>
        <begin position="38"/>
        <end position="180"/>
    </location>
</feature>
<name>A0ABY6QD58_9PSED</name>
<organism evidence="2 3">
    <name type="scientific">Pseudomonas quebecensis</name>
    <dbReference type="NCBI Taxonomy" id="2995174"/>
    <lineage>
        <taxon>Bacteria</taxon>
        <taxon>Pseudomonadati</taxon>
        <taxon>Pseudomonadota</taxon>
        <taxon>Gammaproteobacteria</taxon>
        <taxon>Pseudomonadales</taxon>
        <taxon>Pseudomonadaceae</taxon>
        <taxon>Pseudomonas</taxon>
    </lineage>
</organism>
<evidence type="ECO:0000313" key="3">
    <source>
        <dbReference type="Proteomes" id="UP001164116"/>
    </source>
</evidence>
<dbReference type="SMART" id="SM00235">
    <property type="entry name" value="ZnMc"/>
    <property type="match status" value="1"/>
</dbReference>
<dbReference type="RefSeq" id="WP_266248240.1">
    <property type="nucleotide sequence ID" value="NZ_CP112866.1"/>
</dbReference>
<proteinExistence type="predicted"/>
<dbReference type="SUPFAM" id="SSF55486">
    <property type="entry name" value="Metalloproteases ('zincins'), catalytic domain"/>
    <property type="match status" value="1"/>
</dbReference>
<dbReference type="InterPro" id="IPR006026">
    <property type="entry name" value="Peptidase_Metallo"/>
</dbReference>
<keyword evidence="3" id="KW-1185">Reference proteome</keyword>
<evidence type="ECO:0000259" key="1">
    <source>
        <dbReference type="SMART" id="SM00235"/>
    </source>
</evidence>
<accession>A0ABY6QD58</accession>
<dbReference type="Pfam" id="PF01400">
    <property type="entry name" value="Astacin"/>
    <property type="match status" value="1"/>
</dbReference>
<dbReference type="Proteomes" id="UP001164116">
    <property type="component" value="Chromosome"/>
</dbReference>
<protein>
    <submittedName>
        <fullName evidence="2">M12 family metallopeptidase</fullName>
    </submittedName>
</protein>